<accession>A0A4R5PN07</accession>
<dbReference type="InterPro" id="IPR011991">
    <property type="entry name" value="ArsR-like_HTH"/>
</dbReference>
<reference evidence="5 6" key="1">
    <citation type="journal article" date="2013" name="Int. J. Syst. Evol. Microbiol.">
        <title>Hoeflea suaedae sp. nov., an endophytic bacterium isolated from the root of the halophyte Suaeda maritima.</title>
        <authorList>
            <person name="Chung E.J."/>
            <person name="Park J.A."/>
            <person name="Pramanik P."/>
            <person name="Bibi F."/>
            <person name="Jeon C.O."/>
            <person name="Chung Y.R."/>
        </authorList>
    </citation>
    <scope>NUCLEOTIDE SEQUENCE [LARGE SCALE GENOMIC DNA]</scope>
    <source>
        <strain evidence="5 6">YC6898</strain>
    </source>
</reference>
<evidence type="ECO:0000256" key="2">
    <source>
        <dbReference type="ARBA" id="ARBA00023125"/>
    </source>
</evidence>
<dbReference type="AlphaFoldDB" id="A0A4R5PN07"/>
<dbReference type="InterPro" id="IPR051081">
    <property type="entry name" value="HTH_MetalResp_TranReg"/>
</dbReference>
<dbReference type="PROSITE" id="PS50987">
    <property type="entry name" value="HTH_ARSR_2"/>
    <property type="match status" value="1"/>
</dbReference>
<dbReference type="GO" id="GO:0003700">
    <property type="term" value="F:DNA-binding transcription factor activity"/>
    <property type="evidence" value="ECO:0007669"/>
    <property type="project" value="InterPro"/>
</dbReference>
<evidence type="ECO:0000256" key="3">
    <source>
        <dbReference type="ARBA" id="ARBA00023163"/>
    </source>
</evidence>
<keyword evidence="1" id="KW-0805">Transcription regulation</keyword>
<dbReference type="SMART" id="SM00418">
    <property type="entry name" value="HTH_ARSR"/>
    <property type="match status" value="1"/>
</dbReference>
<dbReference type="OrthoDB" id="194599at2"/>
<evidence type="ECO:0000313" key="6">
    <source>
        <dbReference type="Proteomes" id="UP000295131"/>
    </source>
</evidence>
<dbReference type="PANTHER" id="PTHR33154:SF28">
    <property type="entry name" value="HTH-TYPE TRANSCRIPTIONAL REGULATOR YGAV-RELATED"/>
    <property type="match status" value="1"/>
</dbReference>
<evidence type="ECO:0000259" key="4">
    <source>
        <dbReference type="PROSITE" id="PS50987"/>
    </source>
</evidence>
<proteinExistence type="predicted"/>
<organism evidence="5 6">
    <name type="scientific">Pseudohoeflea suaedae</name>
    <dbReference type="NCBI Taxonomy" id="877384"/>
    <lineage>
        <taxon>Bacteria</taxon>
        <taxon>Pseudomonadati</taxon>
        <taxon>Pseudomonadota</taxon>
        <taxon>Alphaproteobacteria</taxon>
        <taxon>Hyphomicrobiales</taxon>
        <taxon>Rhizobiaceae</taxon>
        <taxon>Pseudohoeflea</taxon>
    </lineage>
</organism>
<dbReference type="PANTHER" id="PTHR33154">
    <property type="entry name" value="TRANSCRIPTIONAL REGULATOR, ARSR FAMILY"/>
    <property type="match status" value="1"/>
</dbReference>
<comment type="caution">
    <text evidence="5">The sequence shown here is derived from an EMBL/GenBank/DDBJ whole genome shotgun (WGS) entry which is preliminary data.</text>
</comment>
<keyword evidence="3" id="KW-0804">Transcription</keyword>
<feature type="domain" description="HTH arsR-type" evidence="4">
    <location>
        <begin position="8"/>
        <end position="102"/>
    </location>
</feature>
<dbReference type="GO" id="GO:0003677">
    <property type="term" value="F:DNA binding"/>
    <property type="evidence" value="ECO:0007669"/>
    <property type="project" value="UniProtKB-KW"/>
</dbReference>
<keyword evidence="2" id="KW-0238">DNA-binding</keyword>
<dbReference type="PRINTS" id="PR00778">
    <property type="entry name" value="HTHARSR"/>
</dbReference>
<dbReference type="Proteomes" id="UP000295131">
    <property type="component" value="Unassembled WGS sequence"/>
</dbReference>
<dbReference type="SUPFAM" id="SSF46785">
    <property type="entry name" value="Winged helix' DNA-binding domain"/>
    <property type="match status" value="1"/>
</dbReference>
<sequence>MNNLQPSKMRESADAASELLAAAANRNRLMILCHLVDREVTVTELMELVGMSQSAMSQQLAKLRAANLVSTRRDGQQIHYSLASEKVERLLQLIYGMYCIDETQGLILKKA</sequence>
<dbReference type="InterPro" id="IPR036390">
    <property type="entry name" value="WH_DNA-bd_sf"/>
</dbReference>
<dbReference type="InterPro" id="IPR001845">
    <property type="entry name" value="HTH_ArsR_DNA-bd_dom"/>
</dbReference>
<dbReference type="CDD" id="cd00090">
    <property type="entry name" value="HTH_ARSR"/>
    <property type="match status" value="1"/>
</dbReference>
<dbReference type="Gene3D" id="1.10.10.10">
    <property type="entry name" value="Winged helix-like DNA-binding domain superfamily/Winged helix DNA-binding domain"/>
    <property type="match status" value="1"/>
</dbReference>
<protein>
    <submittedName>
        <fullName evidence="5">Transcriptional regulator</fullName>
    </submittedName>
</protein>
<evidence type="ECO:0000313" key="5">
    <source>
        <dbReference type="EMBL" id="TDH38238.1"/>
    </source>
</evidence>
<dbReference type="NCBIfam" id="NF033788">
    <property type="entry name" value="HTH_metalloreg"/>
    <property type="match status" value="1"/>
</dbReference>
<dbReference type="RefSeq" id="WP_133283072.1">
    <property type="nucleotide sequence ID" value="NZ_SMSI01000001.1"/>
</dbReference>
<name>A0A4R5PN07_9HYPH</name>
<keyword evidence="6" id="KW-1185">Reference proteome</keyword>
<dbReference type="InterPro" id="IPR036388">
    <property type="entry name" value="WH-like_DNA-bd_sf"/>
</dbReference>
<dbReference type="EMBL" id="SMSI01000001">
    <property type="protein sequence ID" value="TDH38238.1"/>
    <property type="molecule type" value="Genomic_DNA"/>
</dbReference>
<gene>
    <name evidence="5" type="ORF">E2A64_03725</name>
</gene>
<dbReference type="Pfam" id="PF01022">
    <property type="entry name" value="HTH_5"/>
    <property type="match status" value="1"/>
</dbReference>
<evidence type="ECO:0000256" key="1">
    <source>
        <dbReference type="ARBA" id="ARBA00023015"/>
    </source>
</evidence>